<gene>
    <name evidence="4" type="ORF">METZ01_LOCUS35597</name>
</gene>
<dbReference type="InterPro" id="IPR023803">
    <property type="entry name" value="Ribosomal_bS16_dom_sf"/>
</dbReference>
<dbReference type="SUPFAM" id="SSF54565">
    <property type="entry name" value="Ribosomal protein S16"/>
    <property type="match status" value="1"/>
</dbReference>
<sequence>MDSRKKRDGASIEELGWYNPVAGKSEQDYSLKEDRILYWLNEGAQITDIVHHLFKREGIAHKWHLMKQGLDEASIEKEMQKWALDRTEVEKRRMAKIKLGKKAKAKQKKLTDEPIEETIEAVTDSKEEKTLEEVPTEKSEKEESAETTDVEEKAEEPAEGDDDGKTEGEEPKSGEPIEKTIVEKKSDKKELKKADDVSSENGDQEKDAGEEALSDSEKKNDNNN</sequence>
<protein>
    <recommendedName>
        <fullName evidence="5">30S ribosomal protein S16</fullName>
    </recommendedName>
</protein>
<dbReference type="GO" id="GO:0006412">
    <property type="term" value="P:translation"/>
    <property type="evidence" value="ECO:0007669"/>
    <property type="project" value="InterPro"/>
</dbReference>
<keyword evidence="1" id="KW-0689">Ribosomal protein</keyword>
<keyword evidence="2" id="KW-0687">Ribonucleoprotein</keyword>
<dbReference type="Pfam" id="PF00886">
    <property type="entry name" value="Ribosomal_S16"/>
    <property type="match status" value="1"/>
</dbReference>
<feature type="compositionally biased region" description="Basic and acidic residues" evidence="3">
    <location>
        <begin position="163"/>
        <end position="196"/>
    </location>
</feature>
<reference evidence="4" key="1">
    <citation type="submission" date="2018-05" db="EMBL/GenBank/DDBJ databases">
        <authorList>
            <person name="Lanie J.A."/>
            <person name="Ng W.-L."/>
            <person name="Kazmierczak K.M."/>
            <person name="Andrzejewski T.M."/>
            <person name="Davidsen T.M."/>
            <person name="Wayne K.J."/>
            <person name="Tettelin H."/>
            <person name="Glass J.I."/>
            <person name="Rusch D."/>
            <person name="Podicherti R."/>
            <person name="Tsui H.-C.T."/>
            <person name="Winkler M.E."/>
        </authorList>
    </citation>
    <scope>NUCLEOTIDE SEQUENCE</scope>
</reference>
<feature type="region of interest" description="Disordered" evidence="3">
    <location>
        <begin position="102"/>
        <end position="224"/>
    </location>
</feature>
<evidence type="ECO:0000313" key="4">
    <source>
        <dbReference type="EMBL" id="SUZ82743.1"/>
    </source>
</evidence>
<evidence type="ECO:0000256" key="3">
    <source>
        <dbReference type="SAM" id="MobiDB-lite"/>
    </source>
</evidence>
<evidence type="ECO:0000256" key="1">
    <source>
        <dbReference type="ARBA" id="ARBA00022980"/>
    </source>
</evidence>
<feature type="compositionally biased region" description="Acidic residues" evidence="3">
    <location>
        <begin position="145"/>
        <end position="162"/>
    </location>
</feature>
<dbReference type="GO" id="GO:0003735">
    <property type="term" value="F:structural constituent of ribosome"/>
    <property type="evidence" value="ECO:0007669"/>
    <property type="project" value="InterPro"/>
</dbReference>
<proteinExistence type="predicted"/>
<evidence type="ECO:0008006" key="5">
    <source>
        <dbReference type="Google" id="ProtNLM"/>
    </source>
</evidence>
<dbReference type="GO" id="GO:0005737">
    <property type="term" value="C:cytoplasm"/>
    <property type="evidence" value="ECO:0007669"/>
    <property type="project" value="UniProtKB-ARBA"/>
</dbReference>
<dbReference type="PANTHER" id="PTHR12919">
    <property type="entry name" value="30S RIBOSOMAL PROTEIN S16"/>
    <property type="match status" value="1"/>
</dbReference>
<dbReference type="NCBIfam" id="TIGR00002">
    <property type="entry name" value="S16"/>
    <property type="match status" value="1"/>
</dbReference>
<dbReference type="PANTHER" id="PTHR12919:SF20">
    <property type="entry name" value="SMALL RIBOSOMAL SUBUNIT PROTEIN BS16M"/>
    <property type="match status" value="1"/>
</dbReference>
<name>A0A381QZ14_9ZZZZ</name>
<dbReference type="Gene3D" id="3.30.1320.10">
    <property type="match status" value="1"/>
</dbReference>
<feature type="compositionally biased region" description="Basic and acidic residues" evidence="3">
    <location>
        <begin position="203"/>
        <end position="224"/>
    </location>
</feature>
<evidence type="ECO:0000256" key="2">
    <source>
        <dbReference type="ARBA" id="ARBA00023274"/>
    </source>
</evidence>
<dbReference type="AlphaFoldDB" id="A0A381QZ14"/>
<accession>A0A381QZ14</accession>
<dbReference type="InterPro" id="IPR000307">
    <property type="entry name" value="Ribosomal_bS16"/>
</dbReference>
<dbReference type="GO" id="GO:0015935">
    <property type="term" value="C:small ribosomal subunit"/>
    <property type="evidence" value="ECO:0007669"/>
    <property type="project" value="TreeGrafter"/>
</dbReference>
<feature type="compositionally biased region" description="Basic and acidic residues" evidence="3">
    <location>
        <begin position="123"/>
        <end position="144"/>
    </location>
</feature>
<organism evidence="4">
    <name type="scientific">marine metagenome</name>
    <dbReference type="NCBI Taxonomy" id="408172"/>
    <lineage>
        <taxon>unclassified sequences</taxon>
        <taxon>metagenomes</taxon>
        <taxon>ecological metagenomes</taxon>
    </lineage>
</organism>
<dbReference type="EMBL" id="UINC01001520">
    <property type="protein sequence ID" value="SUZ82743.1"/>
    <property type="molecule type" value="Genomic_DNA"/>
</dbReference>